<dbReference type="PANTHER" id="PTHR44591:SF3">
    <property type="entry name" value="RESPONSE REGULATORY DOMAIN-CONTAINING PROTEIN"/>
    <property type="match status" value="1"/>
</dbReference>
<protein>
    <recommendedName>
        <fullName evidence="3">Response regulatory domain-containing protein</fullName>
    </recommendedName>
</protein>
<dbReference type="SUPFAM" id="SSF52172">
    <property type="entry name" value="CheY-like"/>
    <property type="match status" value="1"/>
</dbReference>
<keyword evidence="1 2" id="KW-0597">Phosphoprotein</keyword>
<gene>
    <name evidence="4" type="ORF">COU35_04645</name>
</gene>
<accession>A0A2H0TPP0</accession>
<evidence type="ECO:0000256" key="1">
    <source>
        <dbReference type="ARBA" id="ARBA00022553"/>
    </source>
</evidence>
<dbReference type="InterPro" id="IPR050595">
    <property type="entry name" value="Bact_response_regulator"/>
</dbReference>
<feature type="modified residue" description="4-aspartylphosphate" evidence="2">
    <location>
        <position position="57"/>
    </location>
</feature>
<evidence type="ECO:0000259" key="3">
    <source>
        <dbReference type="PROSITE" id="PS50110"/>
    </source>
</evidence>
<dbReference type="InterPro" id="IPR001789">
    <property type="entry name" value="Sig_transdc_resp-reg_receiver"/>
</dbReference>
<dbReference type="PANTHER" id="PTHR44591">
    <property type="entry name" value="STRESS RESPONSE REGULATOR PROTEIN 1"/>
    <property type="match status" value="1"/>
</dbReference>
<dbReference type="EMBL" id="PFCB01000030">
    <property type="protein sequence ID" value="PIR74099.1"/>
    <property type="molecule type" value="Genomic_DNA"/>
</dbReference>
<dbReference type="InterPro" id="IPR011006">
    <property type="entry name" value="CheY-like_superfamily"/>
</dbReference>
<dbReference type="PROSITE" id="PS50110">
    <property type="entry name" value="RESPONSE_REGULATORY"/>
    <property type="match status" value="1"/>
</dbReference>
<comment type="caution">
    <text evidence="4">The sequence shown here is derived from an EMBL/GenBank/DDBJ whole genome shotgun (WGS) entry which is preliminary data.</text>
</comment>
<dbReference type="Proteomes" id="UP000230154">
    <property type="component" value="Unassembled WGS sequence"/>
</dbReference>
<evidence type="ECO:0000256" key="2">
    <source>
        <dbReference type="PROSITE-ProRule" id="PRU00169"/>
    </source>
</evidence>
<dbReference type="AlphaFoldDB" id="A0A2H0TPP0"/>
<proteinExistence type="predicted"/>
<dbReference type="GO" id="GO:0000160">
    <property type="term" value="P:phosphorelay signal transduction system"/>
    <property type="evidence" value="ECO:0007669"/>
    <property type="project" value="InterPro"/>
</dbReference>
<organism evidence="4 5">
    <name type="scientific">Candidatus Magasanikbacteria bacterium CG10_big_fil_rev_8_21_14_0_10_47_10</name>
    <dbReference type="NCBI Taxonomy" id="1974652"/>
    <lineage>
        <taxon>Bacteria</taxon>
        <taxon>Candidatus Magasanikiibacteriota</taxon>
    </lineage>
</organism>
<feature type="domain" description="Response regulatory" evidence="3">
    <location>
        <begin position="8"/>
        <end position="122"/>
    </location>
</feature>
<name>A0A2H0TPP0_9BACT</name>
<sequence length="127" mass="13830">MPDSVRQKILIAEDEKPMARALQLKLNGSGFDAQVANDGEEALAALQQGGYALLLLDLMMPKVDGFAVLEGMKQRGDTTPVIVSTNLSQEQDIQKAKEMGARDYFVKSDTPLNAVIDHVKQTLAQSQ</sequence>
<reference evidence="5" key="1">
    <citation type="submission" date="2017-09" db="EMBL/GenBank/DDBJ databases">
        <title>Depth-based differentiation of microbial function through sediment-hosted aquifers and enrichment of novel symbionts in the deep terrestrial subsurface.</title>
        <authorList>
            <person name="Probst A.J."/>
            <person name="Ladd B."/>
            <person name="Jarett J.K."/>
            <person name="Geller-Mcgrath D.E."/>
            <person name="Sieber C.M.K."/>
            <person name="Emerson J.B."/>
            <person name="Anantharaman K."/>
            <person name="Thomas B.C."/>
            <person name="Malmstrom R."/>
            <person name="Stieglmeier M."/>
            <person name="Klingl A."/>
            <person name="Woyke T."/>
            <person name="Ryan C.M."/>
            <person name="Banfield J.F."/>
        </authorList>
    </citation>
    <scope>NUCLEOTIDE SEQUENCE [LARGE SCALE GENOMIC DNA]</scope>
</reference>
<evidence type="ECO:0000313" key="5">
    <source>
        <dbReference type="Proteomes" id="UP000230154"/>
    </source>
</evidence>
<dbReference type="SMART" id="SM00448">
    <property type="entry name" value="REC"/>
    <property type="match status" value="1"/>
</dbReference>
<dbReference type="CDD" id="cd17574">
    <property type="entry name" value="REC_OmpR"/>
    <property type="match status" value="1"/>
</dbReference>
<evidence type="ECO:0000313" key="4">
    <source>
        <dbReference type="EMBL" id="PIR74099.1"/>
    </source>
</evidence>
<dbReference type="Pfam" id="PF00072">
    <property type="entry name" value="Response_reg"/>
    <property type="match status" value="1"/>
</dbReference>
<dbReference type="Gene3D" id="3.40.50.2300">
    <property type="match status" value="1"/>
</dbReference>